<evidence type="ECO:0000313" key="14">
    <source>
        <dbReference type="Proteomes" id="UP000009084"/>
    </source>
</evidence>
<dbReference type="Gene3D" id="3.60.120.10">
    <property type="entry name" value="Anthranilate synthase"/>
    <property type="match status" value="1"/>
</dbReference>
<evidence type="ECO:0000259" key="11">
    <source>
        <dbReference type="Pfam" id="PF00425"/>
    </source>
</evidence>
<organism evidence="13 14">
    <name type="scientific">Coccidioides posadasii (strain C735)</name>
    <name type="common">Valley fever fungus</name>
    <dbReference type="NCBI Taxonomy" id="222929"/>
    <lineage>
        <taxon>Eukaryota</taxon>
        <taxon>Fungi</taxon>
        <taxon>Dikarya</taxon>
        <taxon>Ascomycota</taxon>
        <taxon>Pezizomycotina</taxon>
        <taxon>Eurotiomycetes</taxon>
        <taxon>Eurotiomycetidae</taxon>
        <taxon>Onygenales</taxon>
        <taxon>Onygenaceae</taxon>
        <taxon>Coccidioides</taxon>
    </lineage>
</organism>
<dbReference type="Proteomes" id="UP000009084">
    <property type="component" value="Unassembled WGS sequence"/>
</dbReference>
<dbReference type="Pfam" id="PF00117">
    <property type="entry name" value="GATase"/>
    <property type="match status" value="1"/>
</dbReference>
<dbReference type="InterPro" id="IPR006221">
    <property type="entry name" value="TrpG/PapA_dom"/>
</dbReference>
<dbReference type="OrthoDB" id="64220at2759"/>
<feature type="domain" description="Anthranilate synthase component I N-terminal" evidence="12">
    <location>
        <begin position="299"/>
        <end position="442"/>
    </location>
</feature>
<evidence type="ECO:0000256" key="8">
    <source>
        <dbReference type="ARBA" id="ARBA00031329"/>
    </source>
</evidence>
<dbReference type="EC" id="2.6.1.85" evidence="4"/>
<dbReference type="GO" id="GO:0046820">
    <property type="term" value="F:4-amino-4-deoxychorismate synthase activity"/>
    <property type="evidence" value="ECO:0007669"/>
    <property type="project" value="UniProtKB-EC"/>
</dbReference>
<dbReference type="InterPro" id="IPR017926">
    <property type="entry name" value="GATASE"/>
</dbReference>
<dbReference type="HOGENOM" id="CLU_006493_0_2_1"/>
<evidence type="ECO:0000259" key="10">
    <source>
        <dbReference type="Pfam" id="PF00117"/>
    </source>
</evidence>
<name>C5PAL8_COCP7</name>
<dbReference type="PRINTS" id="PR00096">
    <property type="entry name" value="GATASE"/>
</dbReference>
<feature type="domain" description="Chorismate-utilising enzyme C-terminal" evidence="11">
    <location>
        <begin position="507"/>
        <end position="765"/>
    </location>
</feature>
<comment type="pathway">
    <text evidence="2">Cofactor biosynthesis; tetrahydrofolate biosynthesis; 4-aminobenzoate from chorismate: step 1/2.</text>
</comment>
<keyword evidence="5 13" id="KW-0808">Transferase</keyword>
<dbReference type="InterPro" id="IPR029062">
    <property type="entry name" value="Class_I_gatase-like"/>
</dbReference>
<comment type="similarity">
    <text evidence="3">In the C-terminal section; belongs to the anthranilate synthase component I family.</text>
</comment>
<comment type="caution">
    <text evidence="13">The sequence shown here is derived from an EMBL/GenBank/DDBJ whole genome shotgun (WGS) entry which is preliminary data.</text>
</comment>
<dbReference type="EMBL" id="ACFW01000030">
    <property type="protein sequence ID" value="EER26780.1"/>
    <property type="molecule type" value="Genomic_DNA"/>
</dbReference>
<evidence type="ECO:0000256" key="7">
    <source>
        <dbReference type="ARBA" id="ARBA00022962"/>
    </source>
</evidence>
<keyword evidence="7 13" id="KW-0315">Glutamine amidotransferase</keyword>
<dbReference type="GO" id="GO:0046654">
    <property type="term" value="P:tetrahydrofolate biosynthetic process"/>
    <property type="evidence" value="ECO:0007669"/>
    <property type="project" value="UniProtKB-UniPathway"/>
</dbReference>
<dbReference type="GO" id="GO:0046656">
    <property type="term" value="P:folic acid biosynthetic process"/>
    <property type="evidence" value="ECO:0007669"/>
    <property type="project" value="UniProtKB-KW"/>
</dbReference>
<dbReference type="Pfam" id="PF04715">
    <property type="entry name" value="Anth_synt_I_N"/>
    <property type="match status" value="1"/>
</dbReference>
<reference evidence="13 14" key="1">
    <citation type="journal article" date="2009" name="Genome Res.">
        <title>Comparative genomic analyses of the human fungal pathogens Coccidioides and their relatives.</title>
        <authorList>
            <person name="Sharpton T.J."/>
            <person name="Stajich J.E."/>
            <person name="Rounsley S.D."/>
            <person name="Gardner M.J."/>
            <person name="Wortman J.R."/>
            <person name="Jordar V.S."/>
            <person name="Maiti R."/>
            <person name="Kodira C.D."/>
            <person name="Neafsey D.E."/>
            <person name="Zeng Q."/>
            <person name="Hung C.-Y."/>
            <person name="McMahan C."/>
            <person name="Muszewska A."/>
            <person name="Grynberg M."/>
            <person name="Mandel M.A."/>
            <person name="Kellner E.M."/>
            <person name="Barker B.M."/>
            <person name="Galgiani J.N."/>
            <person name="Orbach M.J."/>
            <person name="Kirkland T.N."/>
            <person name="Cole G.T."/>
            <person name="Henn M.R."/>
            <person name="Birren B.W."/>
            <person name="Taylor J.W."/>
        </authorList>
    </citation>
    <scope>NUCLEOTIDE SEQUENCE [LARGE SCALE GENOMIC DNA]</scope>
    <source>
        <strain evidence="14">C735</strain>
    </source>
</reference>
<dbReference type="VEuPathDB" id="FungiDB:CPC735_009560"/>
<dbReference type="GO" id="GO:0005737">
    <property type="term" value="C:cytoplasm"/>
    <property type="evidence" value="ECO:0007669"/>
    <property type="project" value="TreeGrafter"/>
</dbReference>
<dbReference type="PRINTS" id="PR00097">
    <property type="entry name" value="ANTSNTHASEII"/>
</dbReference>
<keyword evidence="6" id="KW-0289">Folate biosynthesis</keyword>
<evidence type="ECO:0000313" key="13">
    <source>
        <dbReference type="EMBL" id="EER26780.1"/>
    </source>
</evidence>
<sequence>MGRSGTLRAVIIDHYDSYTNNLLQLLQNTSRGAGDVPYPEWSVAVVRFDQFSWDTFKDTILPSLDAIILSPGPGTPTKESDFGFNSKLIKESNIPILGICLGHQGIGTTFGAKIIHTPNIKHGQVCRIGHTDVGIFKSLPQEFKGVRYNSLVLDSKDLPDELELTAWTFDPEDPSTRVVMGVQHRNRPIFGTQWHPESVCSTHGQQIINNFRNIVLQFWTGSGWAQRCIAENASLPDSILNKGAIVREAREIILGEIPPARRDHRADSRHYYVKSVALGRGPAAQVVFDAAIRNTSADGEAWLDSARVRDVHSRNSYLAAASLNLSYSSRSKILSIYQRGKRLKSEQLQTSYWAWLDHFHSTIIQRNVDVLDPKLLDQEAEVGQPLFQVGLIGYFGYELKREALSGYTYSPDKPGQEMDTLPDSQHMLATNVLRLDNYTGEWKLFSLIRRGHEDPIGDFINASSPVGQTEAEFDSLLTRIKRVFGPDDSHRLSTPSPLPRFTALDDEASYSQKIRAAQNAIKEGEAYEVTITTKFKASCPDVDPYALYLSLRERNPAPYSAYIDFRVNETTILSSSPERFISIDADGVAEMKPIKGTLAVSPDKEEDERRKSQLATDVKELAENLMIVDLIRADLHNISPSKSIKVPKLLHVESYETVHQLVTTIQSHIAPNVGGVQVLERCFPPGSMTGAPKLRAVQILDGLEEHRERGIYSGSLGYVCASGTVDQSVVIRTIVKYGKQLELGAGGAITWLSEAEKEWDEVMVKANAVATALPRESAPDAGSACAC</sequence>
<evidence type="ECO:0000256" key="2">
    <source>
        <dbReference type="ARBA" id="ARBA00005009"/>
    </source>
</evidence>
<feature type="domain" description="Glutamine amidotransferase" evidence="10">
    <location>
        <begin position="10"/>
        <end position="211"/>
    </location>
</feature>
<dbReference type="InterPro" id="IPR005801">
    <property type="entry name" value="ADC_synthase"/>
</dbReference>
<dbReference type="SUPFAM" id="SSF52317">
    <property type="entry name" value="Class I glutamine amidotransferase-like"/>
    <property type="match status" value="1"/>
</dbReference>
<evidence type="ECO:0000256" key="4">
    <source>
        <dbReference type="ARBA" id="ARBA00013139"/>
    </source>
</evidence>
<dbReference type="PRINTS" id="PR00099">
    <property type="entry name" value="CPSGATASE"/>
</dbReference>
<dbReference type="NCBIfam" id="TIGR00566">
    <property type="entry name" value="trpG_papA"/>
    <property type="match status" value="1"/>
</dbReference>
<dbReference type="Pfam" id="PF00425">
    <property type="entry name" value="Chorismate_bind"/>
    <property type="match status" value="1"/>
</dbReference>
<dbReference type="CDD" id="cd01743">
    <property type="entry name" value="GATase1_Anthranilate_Synthase"/>
    <property type="match status" value="1"/>
</dbReference>
<dbReference type="InterPro" id="IPR006805">
    <property type="entry name" value="Anth_synth_I_N"/>
</dbReference>
<proteinExistence type="inferred from homology"/>
<comment type="catalytic activity">
    <reaction evidence="1">
        <text>chorismate + L-glutamine = 4-amino-4-deoxychorismate + L-glutamate</text>
        <dbReference type="Rhea" id="RHEA:11672"/>
        <dbReference type="ChEBI" id="CHEBI:29748"/>
        <dbReference type="ChEBI" id="CHEBI:29985"/>
        <dbReference type="ChEBI" id="CHEBI:58359"/>
        <dbReference type="ChEBI" id="CHEBI:58406"/>
        <dbReference type="EC" id="2.6.1.85"/>
    </reaction>
</comment>
<dbReference type="PANTHER" id="PTHR11236:SF18">
    <property type="entry name" value="AMINODEOXYCHORISMATE SYNTHASE"/>
    <property type="match status" value="1"/>
</dbReference>
<evidence type="ECO:0000256" key="1">
    <source>
        <dbReference type="ARBA" id="ARBA00001000"/>
    </source>
</evidence>
<dbReference type="KEGG" id="cpw:9694408"/>
<dbReference type="InterPro" id="IPR015890">
    <property type="entry name" value="Chorismate_C"/>
</dbReference>
<dbReference type="Gene3D" id="3.40.50.880">
    <property type="match status" value="1"/>
</dbReference>
<dbReference type="UniPathway" id="UPA00077">
    <property type="reaction ID" value="UER00149"/>
</dbReference>
<evidence type="ECO:0000256" key="3">
    <source>
        <dbReference type="ARBA" id="ARBA00005970"/>
    </source>
</evidence>
<evidence type="ECO:0000256" key="5">
    <source>
        <dbReference type="ARBA" id="ARBA00022679"/>
    </source>
</evidence>
<evidence type="ECO:0000259" key="12">
    <source>
        <dbReference type="Pfam" id="PF04715"/>
    </source>
</evidence>
<dbReference type="SUPFAM" id="SSF56322">
    <property type="entry name" value="ADC synthase"/>
    <property type="match status" value="1"/>
</dbReference>
<evidence type="ECO:0000256" key="9">
    <source>
        <dbReference type="ARBA" id="ARBA00031904"/>
    </source>
</evidence>
<evidence type="ECO:0000256" key="6">
    <source>
        <dbReference type="ARBA" id="ARBA00022909"/>
    </source>
</evidence>
<dbReference type="PANTHER" id="PTHR11236">
    <property type="entry name" value="AMINOBENZOATE/ANTHRANILATE SYNTHASE"/>
    <property type="match status" value="1"/>
</dbReference>
<dbReference type="GO" id="GO:0008153">
    <property type="term" value="P:4-aminobenzoate biosynthetic process"/>
    <property type="evidence" value="ECO:0007669"/>
    <property type="project" value="TreeGrafter"/>
</dbReference>
<dbReference type="InterPro" id="IPR019999">
    <property type="entry name" value="Anth_synth_I-like"/>
</dbReference>
<protein>
    <recommendedName>
        <fullName evidence="4">aminodeoxychorismate synthase</fullName>
        <ecNumber evidence="4">2.6.1.85</ecNumber>
    </recommendedName>
    <alternativeName>
        <fullName evidence="8">Para-aminobenzoate synthase</fullName>
    </alternativeName>
    <alternativeName>
        <fullName evidence="9">p-aminobenzoic acid synthase</fullName>
    </alternativeName>
</protein>
<dbReference type="GO" id="GO:0000162">
    <property type="term" value="P:L-tryptophan biosynthetic process"/>
    <property type="evidence" value="ECO:0007669"/>
    <property type="project" value="TreeGrafter"/>
</dbReference>
<accession>C5PAL8</accession>
<dbReference type="AlphaFoldDB" id="C5PAL8"/>
<dbReference type="PROSITE" id="PS51273">
    <property type="entry name" value="GATASE_TYPE_1"/>
    <property type="match status" value="1"/>
</dbReference>
<gene>
    <name evidence="13" type="ORF">CPC735_009560</name>
</gene>